<keyword evidence="3" id="KW-1185">Reference proteome</keyword>
<dbReference type="RefSeq" id="WP_248204669.1">
    <property type="nucleotide sequence ID" value="NZ_JALNMH010000001.1"/>
</dbReference>
<evidence type="ECO:0000313" key="2">
    <source>
        <dbReference type="EMBL" id="MCK7592476.1"/>
    </source>
</evidence>
<evidence type="ECO:0000313" key="3">
    <source>
        <dbReference type="Proteomes" id="UP001431449"/>
    </source>
</evidence>
<name>A0ABT0GD51_9GAMM</name>
<feature type="region of interest" description="Disordered" evidence="1">
    <location>
        <begin position="632"/>
        <end position="658"/>
    </location>
</feature>
<accession>A0ABT0GD51</accession>
<evidence type="ECO:0008006" key="4">
    <source>
        <dbReference type="Google" id="ProtNLM"/>
    </source>
</evidence>
<proteinExistence type="predicted"/>
<protein>
    <recommendedName>
        <fullName evidence="4">Carboxypeptidase regulatory-like domain-containing protein</fullName>
    </recommendedName>
</protein>
<dbReference type="Proteomes" id="UP001431449">
    <property type="component" value="Unassembled WGS sequence"/>
</dbReference>
<dbReference type="EMBL" id="JALNMH010000001">
    <property type="protein sequence ID" value="MCK7592476.1"/>
    <property type="molecule type" value="Genomic_DNA"/>
</dbReference>
<reference evidence="2" key="1">
    <citation type="submission" date="2022-04" db="EMBL/GenBank/DDBJ databases">
        <title>Lysobacter sp. CAU 1642 isolated from sea sand.</title>
        <authorList>
            <person name="Kim W."/>
        </authorList>
    </citation>
    <scope>NUCLEOTIDE SEQUENCE</scope>
    <source>
        <strain evidence="2">CAU 1642</strain>
    </source>
</reference>
<gene>
    <name evidence="2" type="ORF">M0G41_02200</name>
</gene>
<sequence>MKCGLLLALGVPCAQAQTPSCSLDEVYRASFESSASVTLTGLVTGISIADIEVRSGDRVLATVGTTDGRFELVVPAGTAEGFLELRARGRAAQGQEFVELASWVGPQQYARGLRDAQGRVGVSKLSGLAVTPLSTARYVLVAGGAPRAVNECQLEAQLEALDSGAVLERAAVIKLIIENGGLFPGVSNPSKGVAPSTTLNVVADTTQLTGQINGIESERPGALAQTVGLLGENFCDYFSPQAVFVSGERLRGTLLNTFSGEIYSVTGAGRGQHAESFGKDGFDFTCAGDVLTATMDGTRVSANFPVRTVNGVARQVTQEIRTSQIQLRRLDSSINEIVVVAGLTSVGSFPNDPSLPDEVTSGERTLSLIRTPRATPLDEAQFRGQVWSLPSVQENSPSNQIGAELIQFAATGNDATRVENGEPLTWSVNARGELELVFASRTARVIPIRDDAGAIDALGAVDRQDGNSSISGGFMAQVVPAADWMSEAAVPAHYTQYAARSSNPFQWRLAADRAAPAFSGAPGSETLSFTLYWSRPDADTVILRRCRGDNGSGGIVEKVIVDREPEAGECSAFYRRRELTLLNSVANPNGSGRYLWMLEDNKDWNSGTPLSSPPSFRFLRTILYLREEPAVKAASGAHGPLATPRDRDRSWHGDYPVD</sequence>
<organism evidence="2 3">
    <name type="scientific">Pseudomarimonas salicorniae</name>
    <dbReference type="NCBI Taxonomy" id="2933270"/>
    <lineage>
        <taxon>Bacteria</taxon>
        <taxon>Pseudomonadati</taxon>
        <taxon>Pseudomonadota</taxon>
        <taxon>Gammaproteobacteria</taxon>
        <taxon>Lysobacterales</taxon>
        <taxon>Lysobacteraceae</taxon>
        <taxon>Pseudomarimonas</taxon>
    </lineage>
</organism>
<comment type="caution">
    <text evidence="2">The sequence shown here is derived from an EMBL/GenBank/DDBJ whole genome shotgun (WGS) entry which is preliminary data.</text>
</comment>
<evidence type="ECO:0000256" key="1">
    <source>
        <dbReference type="SAM" id="MobiDB-lite"/>
    </source>
</evidence>